<gene>
    <name evidence="1" type="ORF">NQ314_000073</name>
</gene>
<accession>A0AAV8ZYI3</accession>
<dbReference type="Proteomes" id="UP001162156">
    <property type="component" value="Unassembled WGS sequence"/>
</dbReference>
<name>A0AAV8ZYI3_9CUCU</name>
<organism evidence="1 2">
    <name type="scientific">Rhamnusium bicolor</name>
    <dbReference type="NCBI Taxonomy" id="1586634"/>
    <lineage>
        <taxon>Eukaryota</taxon>
        <taxon>Metazoa</taxon>
        <taxon>Ecdysozoa</taxon>
        <taxon>Arthropoda</taxon>
        <taxon>Hexapoda</taxon>
        <taxon>Insecta</taxon>
        <taxon>Pterygota</taxon>
        <taxon>Neoptera</taxon>
        <taxon>Endopterygota</taxon>
        <taxon>Coleoptera</taxon>
        <taxon>Polyphaga</taxon>
        <taxon>Cucujiformia</taxon>
        <taxon>Chrysomeloidea</taxon>
        <taxon>Cerambycidae</taxon>
        <taxon>Lepturinae</taxon>
        <taxon>Rhagiini</taxon>
        <taxon>Rhamnusium</taxon>
    </lineage>
</organism>
<proteinExistence type="predicted"/>
<protein>
    <recommendedName>
        <fullName evidence="3">DUF4218 domain-containing protein</fullName>
    </recommendedName>
</protein>
<sequence>MVKLSICSEFARKPRPLDDIDRWKATELRQFLLYTGPVILKNILTKSKYDHFMSLSVAIRIFLSEMEKLYEYANSLLVYFVEKYDAFYGRENLSYNVHNLIHLYGDINNFGTLDGISAFKFENFMYKLKKKVKTSAKPLVQAYKRISEELSQNLIGEHRSYPYVGKMLRIFESISYYDSIHFRNFMLSVKSPVNFCILENKDILEIVSIYKKNDEILLSGNLYSKKVSLFASPCESIL</sequence>
<dbReference type="AlphaFoldDB" id="A0AAV8ZYI3"/>
<keyword evidence="2" id="KW-1185">Reference proteome</keyword>
<reference evidence="1" key="1">
    <citation type="journal article" date="2023" name="Insect Mol. Biol.">
        <title>Genome sequencing provides insights into the evolution of gene families encoding plant cell wall-degrading enzymes in longhorned beetles.</title>
        <authorList>
            <person name="Shin N.R."/>
            <person name="Okamura Y."/>
            <person name="Kirsch R."/>
            <person name="Pauchet Y."/>
        </authorList>
    </citation>
    <scope>NUCLEOTIDE SEQUENCE</scope>
    <source>
        <strain evidence="1">RBIC_L_NR</strain>
    </source>
</reference>
<evidence type="ECO:0000313" key="2">
    <source>
        <dbReference type="Proteomes" id="UP001162156"/>
    </source>
</evidence>
<comment type="caution">
    <text evidence="1">The sequence shown here is derived from an EMBL/GenBank/DDBJ whole genome shotgun (WGS) entry which is preliminary data.</text>
</comment>
<evidence type="ECO:0008006" key="3">
    <source>
        <dbReference type="Google" id="ProtNLM"/>
    </source>
</evidence>
<dbReference type="EMBL" id="JANEYF010000025">
    <property type="protein sequence ID" value="KAJ8972706.1"/>
    <property type="molecule type" value="Genomic_DNA"/>
</dbReference>
<evidence type="ECO:0000313" key="1">
    <source>
        <dbReference type="EMBL" id="KAJ8972706.1"/>
    </source>
</evidence>
<dbReference type="PANTHER" id="PTHR33053">
    <property type="entry name" value="PROTEIN, PUTATIVE-RELATED"/>
    <property type="match status" value="1"/>
</dbReference>